<dbReference type="AlphaFoldDB" id="A0A9P5WZZ8"/>
<dbReference type="OrthoDB" id="3236720at2759"/>
<evidence type="ECO:0000313" key="3">
    <source>
        <dbReference type="Proteomes" id="UP000807342"/>
    </source>
</evidence>
<reference evidence="2" key="1">
    <citation type="submission" date="2020-11" db="EMBL/GenBank/DDBJ databases">
        <authorList>
            <consortium name="DOE Joint Genome Institute"/>
            <person name="Ahrendt S."/>
            <person name="Riley R."/>
            <person name="Andreopoulos W."/>
            <person name="Labutti K."/>
            <person name="Pangilinan J."/>
            <person name="Ruiz-Duenas F.J."/>
            <person name="Barrasa J.M."/>
            <person name="Sanchez-Garcia M."/>
            <person name="Camarero S."/>
            <person name="Miyauchi S."/>
            <person name="Serrano A."/>
            <person name="Linde D."/>
            <person name="Babiker R."/>
            <person name="Drula E."/>
            <person name="Ayuso-Fernandez I."/>
            <person name="Pacheco R."/>
            <person name="Padilla G."/>
            <person name="Ferreira P."/>
            <person name="Barriuso J."/>
            <person name="Kellner H."/>
            <person name="Castanera R."/>
            <person name="Alfaro M."/>
            <person name="Ramirez L."/>
            <person name="Pisabarro A.G."/>
            <person name="Kuo A."/>
            <person name="Tritt A."/>
            <person name="Lipzen A."/>
            <person name="He G."/>
            <person name="Yan M."/>
            <person name="Ng V."/>
            <person name="Cullen D."/>
            <person name="Martin F."/>
            <person name="Rosso M.-N."/>
            <person name="Henrissat B."/>
            <person name="Hibbett D."/>
            <person name="Martinez A.T."/>
            <person name="Grigoriev I.V."/>
        </authorList>
    </citation>
    <scope>NUCLEOTIDE SEQUENCE</scope>
    <source>
        <strain evidence="2">MF-IS2</strain>
    </source>
</reference>
<evidence type="ECO:0000313" key="2">
    <source>
        <dbReference type="EMBL" id="KAF9441465.1"/>
    </source>
</evidence>
<feature type="chain" id="PRO_5040105549" evidence="1">
    <location>
        <begin position="22"/>
        <end position="205"/>
    </location>
</feature>
<proteinExistence type="predicted"/>
<protein>
    <submittedName>
        <fullName evidence="2">Uncharacterized protein</fullName>
    </submittedName>
</protein>
<comment type="caution">
    <text evidence="2">The sequence shown here is derived from an EMBL/GenBank/DDBJ whole genome shotgun (WGS) entry which is preliminary data.</text>
</comment>
<gene>
    <name evidence="2" type="ORF">P691DRAFT_812760</name>
</gene>
<sequence>MFAKFASFALLASSTIAGVLAAPLTSPNPNLAARTPQSFNNWGGISAFGNFDNFYGADNFDGSVHFTQTVVQEQQVVCHTQAIEVIQQRLLVLQEMAKRIITEQICEVETQTVVFQQFSASLSSFSGDLSRSSGHQVGYDSSIAGHFGSLCNSDGSLTSNDLGFTGTSCGSNTVVVGGSNWNDATSPASCSSALGAAQSAVSSLH</sequence>
<dbReference type="Proteomes" id="UP000807342">
    <property type="component" value="Unassembled WGS sequence"/>
</dbReference>
<dbReference type="EMBL" id="MU151900">
    <property type="protein sequence ID" value="KAF9441465.1"/>
    <property type="molecule type" value="Genomic_DNA"/>
</dbReference>
<organism evidence="2 3">
    <name type="scientific">Macrolepiota fuliginosa MF-IS2</name>
    <dbReference type="NCBI Taxonomy" id="1400762"/>
    <lineage>
        <taxon>Eukaryota</taxon>
        <taxon>Fungi</taxon>
        <taxon>Dikarya</taxon>
        <taxon>Basidiomycota</taxon>
        <taxon>Agaricomycotina</taxon>
        <taxon>Agaricomycetes</taxon>
        <taxon>Agaricomycetidae</taxon>
        <taxon>Agaricales</taxon>
        <taxon>Agaricineae</taxon>
        <taxon>Agaricaceae</taxon>
        <taxon>Macrolepiota</taxon>
    </lineage>
</organism>
<evidence type="ECO:0000256" key="1">
    <source>
        <dbReference type="SAM" id="SignalP"/>
    </source>
</evidence>
<name>A0A9P5WZZ8_9AGAR</name>
<keyword evidence="1" id="KW-0732">Signal</keyword>
<keyword evidence="3" id="KW-1185">Reference proteome</keyword>
<feature type="signal peptide" evidence="1">
    <location>
        <begin position="1"/>
        <end position="21"/>
    </location>
</feature>
<accession>A0A9P5WZZ8</accession>